<comment type="caution">
    <text evidence="3">The sequence shown here is derived from an EMBL/GenBank/DDBJ whole genome shotgun (WGS) entry which is preliminary data.</text>
</comment>
<feature type="signal peptide" evidence="1">
    <location>
        <begin position="1"/>
        <end position="20"/>
    </location>
</feature>
<organism evidence="3 4">
    <name type="scientific">Chryseolinea lacunae</name>
    <dbReference type="NCBI Taxonomy" id="2801331"/>
    <lineage>
        <taxon>Bacteria</taxon>
        <taxon>Pseudomonadati</taxon>
        <taxon>Bacteroidota</taxon>
        <taxon>Cytophagia</taxon>
        <taxon>Cytophagales</taxon>
        <taxon>Fulvivirgaceae</taxon>
        <taxon>Chryseolinea</taxon>
    </lineage>
</organism>
<gene>
    <name evidence="3" type="ORF">JI741_27530</name>
</gene>
<name>A0ABS1L0H6_9BACT</name>
<proteinExistence type="predicted"/>
<feature type="domain" description="DUF7738" evidence="2">
    <location>
        <begin position="27"/>
        <end position="124"/>
    </location>
</feature>
<protein>
    <recommendedName>
        <fullName evidence="2">DUF7738 domain-containing protein</fullName>
    </recommendedName>
</protein>
<evidence type="ECO:0000313" key="3">
    <source>
        <dbReference type="EMBL" id="MBL0745013.1"/>
    </source>
</evidence>
<evidence type="ECO:0000259" key="2">
    <source>
        <dbReference type="Pfam" id="PF24880"/>
    </source>
</evidence>
<accession>A0ABS1L0H6</accession>
<evidence type="ECO:0000313" key="4">
    <source>
        <dbReference type="Proteomes" id="UP000613030"/>
    </source>
</evidence>
<dbReference type="Pfam" id="PF24880">
    <property type="entry name" value="DUF7738"/>
    <property type="match status" value="1"/>
</dbReference>
<keyword evidence="4" id="KW-1185">Reference proteome</keyword>
<reference evidence="3 4" key="1">
    <citation type="submission" date="2021-01" db="EMBL/GenBank/DDBJ databases">
        <title>Chryseolinea sp. Jin1 Genome sequencing and assembly.</title>
        <authorList>
            <person name="Kim I."/>
        </authorList>
    </citation>
    <scope>NUCLEOTIDE SEQUENCE [LARGE SCALE GENOMIC DNA]</scope>
    <source>
        <strain evidence="3 4">Jin1</strain>
    </source>
</reference>
<feature type="chain" id="PRO_5045519789" description="DUF7738 domain-containing protein" evidence="1">
    <location>
        <begin position="21"/>
        <end position="169"/>
    </location>
</feature>
<dbReference type="InterPro" id="IPR056640">
    <property type="entry name" value="DUF7738"/>
</dbReference>
<evidence type="ECO:0000256" key="1">
    <source>
        <dbReference type="SAM" id="SignalP"/>
    </source>
</evidence>
<sequence>MKKFLLSLLVLVCVGTVASAQINLNADFTKQEIVINGVAFTKASTLEDYEKVLGKAERIEKIGGKDKIFAYDKSGISLSLKTNTNVVQEVYITYIYDNDKKVAKERFAGSLSLNGKTITDKTVKDDVAKLSGLDLKAAMTGLYLGRGKELSLTVYYPEATIGQIAVSFP</sequence>
<dbReference type="RefSeq" id="WP_202015145.1">
    <property type="nucleotide sequence ID" value="NZ_JAERRB010000013.1"/>
</dbReference>
<dbReference type="Proteomes" id="UP000613030">
    <property type="component" value="Unassembled WGS sequence"/>
</dbReference>
<keyword evidence="1" id="KW-0732">Signal</keyword>
<dbReference type="EMBL" id="JAERRB010000013">
    <property type="protein sequence ID" value="MBL0745013.1"/>
    <property type="molecule type" value="Genomic_DNA"/>
</dbReference>